<keyword evidence="2" id="KW-0596">Phosphopantetheine</keyword>
<dbReference type="InterPro" id="IPR013968">
    <property type="entry name" value="PKS_KR"/>
</dbReference>
<evidence type="ECO:0000259" key="12">
    <source>
        <dbReference type="PROSITE" id="PS52019"/>
    </source>
</evidence>
<comment type="caution">
    <text evidence="13">The sequence shown here is derived from an EMBL/GenBank/DDBJ whole genome shotgun (WGS) entry which is preliminary data.</text>
</comment>
<accession>A0A3E2MSF9</accession>
<dbReference type="InterPro" id="IPR049900">
    <property type="entry name" value="PKS_mFAS_DH"/>
</dbReference>
<comment type="pathway">
    <text evidence="1">Lipid metabolism.</text>
</comment>
<dbReference type="CDD" id="cd08956">
    <property type="entry name" value="KR_3_FAS_SDR_x"/>
    <property type="match status" value="1"/>
</dbReference>
<dbReference type="FunFam" id="3.40.366.10:FF:000002">
    <property type="entry name" value="Probable polyketide synthase 2"/>
    <property type="match status" value="1"/>
</dbReference>
<dbReference type="FunFam" id="1.10.1200.10:FF:000007">
    <property type="entry name" value="Probable polyketide synthase pks17"/>
    <property type="match status" value="1"/>
</dbReference>
<dbReference type="InterPro" id="IPR016039">
    <property type="entry name" value="Thiolase-like"/>
</dbReference>
<dbReference type="InterPro" id="IPR042104">
    <property type="entry name" value="PKS_dehydratase_sf"/>
</dbReference>
<dbReference type="Pfam" id="PF16197">
    <property type="entry name" value="KAsynt_C_assoc"/>
    <property type="match status" value="1"/>
</dbReference>
<organism evidence="13 14">
    <name type="scientific">Mycobacterium marinum</name>
    <dbReference type="NCBI Taxonomy" id="1781"/>
    <lineage>
        <taxon>Bacteria</taxon>
        <taxon>Bacillati</taxon>
        <taxon>Actinomycetota</taxon>
        <taxon>Actinomycetes</taxon>
        <taxon>Mycobacteriales</taxon>
        <taxon>Mycobacteriaceae</taxon>
        <taxon>Mycobacterium</taxon>
        <taxon>Mycobacterium ulcerans group</taxon>
    </lineage>
</organism>
<dbReference type="Pfam" id="PF22953">
    <property type="entry name" value="SpnB_Rossmann"/>
    <property type="match status" value="1"/>
</dbReference>
<keyword evidence="7" id="KW-0511">Multifunctional enzyme</keyword>
<gene>
    <name evidence="13" type="primary">eryA_4</name>
    <name evidence="13" type="ORF">DAVIS_03870</name>
</gene>
<keyword evidence="5" id="KW-0276">Fatty acid metabolism</keyword>
<evidence type="ECO:0000256" key="6">
    <source>
        <dbReference type="ARBA" id="ARBA00023098"/>
    </source>
</evidence>
<dbReference type="InterPro" id="IPR001227">
    <property type="entry name" value="Ac_transferase_dom_sf"/>
</dbReference>
<evidence type="ECO:0000256" key="9">
    <source>
        <dbReference type="PROSITE-ProRule" id="PRU01363"/>
    </source>
</evidence>
<dbReference type="Pfam" id="PF02801">
    <property type="entry name" value="Ketoacyl-synt_C"/>
    <property type="match status" value="1"/>
</dbReference>
<evidence type="ECO:0000313" key="14">
    <source>
        <dbReference type="Proteomes" id="UP000257451"/>
    </source>
</evidence>
<dbReference type="InterPro" id="IPR050091">
    <property type="entry name" value="PKS_NRPS_Biosynth_Enz"/>
</dbReference>
<dbReference type="PANTHER" id="PTHR43775">
    <property type="entry name" value="FATTY ACID SYNTHASE"/>
    <property type="match status" value="1"/>
</dbReference>
<dbReference type="GO" id="GO:0006633">
    <property type="term" value="P:fatty acid biosynthetic process"/>
    <property type="evidence" value="ECO:0007669"/>
    <property type="project" value="InterPro"/>
</dbReference>
<dbReference type="SUPFAM" id="SSF51735">
    <property type="entry name" value="NAD(P)-binding Rossmann-fold domains"/>
    <property type="match status" value="2"/>
</dbReference>
<dbReference type="InterPro" id="IPR049551">
    <property type="entry name" value="PKS_DH_C"/>
</dbReference>
<dbReference type="GO" id="GO:0004312">
    <property type="term" value="F:fatty acid synthase activity"/>
    <property type="evidence" value="ECO:0007669"/>
    <property type="project" value="TreeGrafter"/>
</dbReference>
<dbReference type="SMART" id="SM01294">
    <property type="entry name" value="PKS_PP_betabranch"/>
    <property type="match status" value="1"/>
</dbReference>
<dbReference type="PROSITE" id="PS00606">
    <property type="entry name" value="KS3_1"/>
    <property type="match status" value="1"/>
</dbReference>
<dbReference type="GO" id="GO:0004315">
    <property type="term" value="F:3-oxoacyl-[acyl-carrier-protein] synthase activity"/>
    <property type="evidence" value="ECO:0007669"/>
    <property type="project" value="InterPro"/>
</dbReference>
<dbReference type="InterPro" id="IPR016035">
    <property type="entry name" value="Acyl_Trfase/lysoPLipase"/>
</dbReference>
<dbReference type="Gene3D" id="3.40.50.720">
    <property type="entry name" value="NAD(P)-binding Rossmann-like Domain"/>
    <property type="match status" value="1"/>
</dbReference>
<keyword evidence="3" id="KW-0597">Phosphoprotein</keyword>
<dbReference type="Gene3D" id="3.10.129.110">
    <property type="entry name" value="Polyketide synthase dehydratase"/>
    <property type="match status" value="1"/>
</dbReference>
<evidence type="ECO:0000256" key="5">
    <source>
        <dbReference type="ARBA" id="ARBA00022832"/>
    </source>
</evidence>
<dbReference type="Gene3D" id="3.40.47.10">
    <property type="match status" value="1"/>
</dbReference>
<evidence type="ECO:0000256" key="3">
    <source>
        <dbReference type="ARBA" id="ARBA00022553"/>
    </source>
</evidence>
<dbReference type="InterPro" id="IPR036291">
    <property type="entry name" value="NAD(P)-bd_dom_sf"/>
</dbReference>
<dbReference type="InterPro" id="IPR018201">
    <property type="entry name" value="Ketoacyl_synth_AS"/>
</dbReference>
<dbReference type="Pfam" id="PF00109">
    <property type="entry name" value="ketoacyl-synt"/>
    <property type="match status" value="1"/>
</dbReference>
<feature type="domain" description="Carrier" evidence="10">
    <location>
        <begin position="1707"/>
        <end position="1782"/>
    </location>
</feature>
<dbReference type="PROSITE" id="PS50075">
    <property type="entry name" value="CARRIER"/>
    <property type="match status" value="1"/>
</dbReference>
<keyword evidence="4 13" id="KW-0808">Transferase</keyword>
<dbReference type="SMART" id="SM00823">
    <property type="entry name" value="PKS_PP"/>
    <property type="match status" value="1"/>
</dbReference>
<feature type="active site" description="Proton acceptor; for dehydratase activity" evidence="9">
    <location>
        <position position="969"/>
    </location>
</feature>
<evidence type="ECO:0000256" key="1">
    <source>
        <dbReference type="ARBA" id="ARBA00005189"/>
    </source>
</evidence>
<dbReference type="EC" id="2.3.1.94" evidence="13"/>
<evidence type="ECO:0000259" key="10">
    <source>
        <dbReference type="PROSITE" id="PS50075"/>
    </source>
</evidence>
<evidence type="ECO:0000256" key="4">
    <source>
        <dbReference type="ARBA" id="ARBA00022679"/>
    </source>
</evidence>
<keyword evidence="8 13" id="KW-0012">Acyltransferase</keyword>
<dbReference type="RefSeq" id="WP_117432857.1">
    <property type="nucleotide sequence ID" value="NZ_BQLC01000450.1"/>
</dbReference>
<dbReference type="Pfam" id="PF14765">
    <property type="entry name" value="PS-DH"/>
    <property type="match status" value="1"/>
</dbReference>
<evidence type="ECO:0000313" key="13">
    <source>
        <dbReference type="EMBL" id="RFZ37392.1"/>
    </source>
</evidence>
<dbReference type="Proteomes" id="UP000257451">
    <property type="component" value="Unassembled WGS sequence"/>
</dbReference>
<evidence type="ECO:0000259" key="11">
    <source>
        <dbReference type="PROSITE" id="PS52004"/>
    </source>
</evidence>
<dbReference type="PANTHER" id="PTHR43775:SF51">
    <property type="entry name" value="INACTIVE PHENOLPHTHIOCEROL SYNTHESIS POLYKETIDE SYNTHASE TYPE I PKS1-RELATED"/>
    <property type="match status" value="1"/>
</dbReference>
<dbReference type="SUPFAM" id="SSF55048">
    <property type="entry name" value="Probable ACP-binding domain of malonyl-CoA ACP transacylase"/>
    <property type="match status" value="1"/>
</dbReference>
<dbReference type="Gene3D" id="3.30.70.3290">
    <property type="match status" value="1"/>
</dbReference>
<dbReference type="Pfam" id="PF21089">
    <property type="entry name" value="PKS_DH_N"/>
    <property type="match status" value="1"/>
</dbReference>
<dbReference type="SMART" id="SM00825">
    <property type="entry name" value="PKS_KS"/>
    <property type="match status" value="1"/>
</dbReference>
<dbReference type="SUPFAM" id="SSF47336">
    <property type="entry name" value="ACP-like"/>
    <property type="match status" value="1"/>
</dbReference>
<dbReference type="SMART" id="SM00826">
    <property type="entry name" value="PKS_DH"/>
    <property type="match status" value="1"/>
</dbReference>
<dbReference type="InterPro" id="IPR006162">
    <property type="entry name" value="Ppantetheine_attach_site"/>
</dbReference>
<dbReference type="PROSITE" id="PS52004">
    <property type="entry name" value="KS3_2"/>
    <property type="match status" value="1"/>
</dbReference>
<keyword evidence="6" id="KW-0443">Lipid metabolism</keyword>
<dbReference type="EMBL" id="PEDF01000132">
    <property type="protein sequence ID" value="RFZ37392.1"/>
    <property type="molecule type" value="Genomic_DNA"/>
</dbReference>
<dbReference type="Pfam" id="PF00550">
    <property type="entry name" value="PP-binding"/>
    <property type="match status" value="1"/>
</dbReference>
<dbReference type="InterPro" id="IPR014030">
    <property type="entry name" value="Ketoacyl_synth_N"/>
</dbReference>
<dbReference type="Gene3D" id="1.10.1200.10">
    <property type="entry name" value="ACP-like"/>
    <property type="match status" value="1"/>
</dbReference>
<protein>
    <submittedName>
        <fullName evidence="13">Erythronolide synthase, modules 3 and 4</fullName>
        <ecNumber evidence="13">2.3.1.94</ecNumber>
    </submittedName>
</protein>
<dbReference type="SUPFAM" id="SSF52151">
    <property type="entry name" value="FabD/lysophospholipase-like"/>
    <property type="match status" value="1"/>
</dbReference>
<dbReference type="SMART" id="SM00822">
    <property type="entry name" value="PKS_KR"/>
    <property type="match status" value="1"/>
</dbReference>
<dbReference type="PROSITE" id="PS52019">
    <property type="entry name" value="PKS_MFAS_DH"/>
    <property type="match status" value="1"/>
</dbReference>
<dbReference type="SMART" id="SM00827">
    <property type="entry name" value="PKS_AT"/>
    <property type="match status" value="1"/>
</dbReference>
<feature type="domain" description="PKS/mFAS DH" evidence="12">
    <location>
        <begin position="937"/>
        <end position="1220"/>
    </location>
</feature>
<evidence type="ECO:0000256" key="8">
    <source>
        <dbReference type="ARBA" id="ARBA00023315"/>
    </source>
</evidence>
<name>A0A3E2MSF9_MYCMR</name>
<feature type="region of interest" description="C-terminal hotdog fold" evidence="9">
    <location>
        <begin position="1081"/>
        <end position="1220"/>
    </location>
</feature>
<sequence length="1867" mass="196867">MNEQFDKVKEALRRTLIENDRLNRLLTASFEPVAIVGMGCRYPGGLASGDALWEAVLGGRDVVSSFPTDRGWDVEGLFDPDPDAVGKSYTRSGGFLYEAADFDAEFFGISPREALAMDPQQRLILEVSWEALEHAGIDPLALAGSATGVFTGVMYHDYGARLFGTGGASGVEGYLGSGSAGSVISGRVAYVLGLQGPAVSVDTACSSSLVALHLAVQALRSGECDLALAGGVTVMATPTTFVEFSRQRGVAVDGRCKSFAAAADGTGWGEGVGVVVVERLSDARRLGHSVLAVVRGSAVNQDGASNGLTAPNGPSQQRVIRAALANAEVRAAEVDVVEAHGTGTTLGDPIEAQALLATYGQDRPADRPLWLGSVKSNMGHTQAAAGVAGVIKMIQAMRHQVMPRSLHVDAPSPHVDWASGAVELLTEQRDWTVQDGRPRRAGVSSFGVSGTNAHVILEEAPAESVPGHGGDSGAASAWPVVPWVVSGKSDQALAAQAGRLGAYLADHPDLAVADVGFSLATRRSGLEYRGAVIGADHGELVAGLAALADGQPSASVVTGRVLAGKTTFVFPGQGGQWQSMAVELLDSAPVFATQLRACADALAPYVDWSLDAVLRGGVAESALTRVDVVQPALFAVMVSIAALWRSCGVQPDMVIGHSQGEIAAAYVAGGLSLADAARVVTARSQAIVELAGTGGMASVGLPIDQVVDRLTPWDGQIAVAAHNSPISTVVTGDPAAVQEFVTGCAGEGIFARLIPVDYASHSSHVEAVQDRLIGQLSSITPRVGEIPFYSTVTGTQIPTDTLDGGYWYRNLRQRVEFERATTALLAEGARSFIEMGPHPVLTVAISETAEAHYEDRASVAVLGSMRRDEGDWQRFITSLAEAHVHGVAVDWAAVFAAHRPRRVDLPTYAFQRQRYWLDARTTGAGDVSSVGLVEVDHPFLRAGVSLGDERGWLFSGRLSAQTHAWLADHAVFDTVLLPGAALAELALVAGGHVGLDCLEELVLQAPLVPEHAAMQLQLLLGEPDEENRRQLSIYSRPENVADRGAQQGQWVQHATGTLGAGDSGNGAGFARLSMAWPPEGAVAVPDDSLYDRLATAGFHYGPAFQGVRAIWRRDDEWFAEIALDSDQIDEATDFGLHPALFDAALHVATELLGEQYPPGQVPLPFAWNGVRLPGRGASVLRVALHPTDTGLRLHAVDQSGTPMLGVDALAVRPIDATQLARSATRREPLHVVGWTPIHTDEALPRQLALLEGNTAFDLGGIIAGEVGRYPSIAALVDEIRAGGAAPEIVLTAAAVTTEDQSGALGKAARTGLYHTLGLVQAWLSQPELLDTRLVFVTQAALTVSGDETPELAAAPIDGLLRSAACEHPGRFAHIDVDDSPASRQALAAALSLRQEPRLAIRSGAVLAPRLAQVPAHSTKPGAAPVFDPQATVLITGGTGVLGMALARHLATHHHCEHLLLVSRRGAAADGARELRAELAGHGCQVEFAACDTADPDQLSALLQSIPVEHPLGAVIHAAGVLSDGVIEALGREQVEQVLRPKIDAAVLLHELTQDLDLSAFVLFSSAAGVLGSPGQANYAAANAFLDALAQHRRRHGLAAVSLAWGLWRQASGLTGQLDQVDHARMQRMGLAAMATDEGLQLFDLACGRPEPVLVPALLDTNALRAQAHAGILPPLFRGLIRMPAKRAQAAATLAQRLTEIPQSEWDALLLSEVRSHVATALNYSGPEAIDPIQAFNEIGLDSLGAIELRNRLTQTTGLKLPTTLIFDHPNPTALAQFLRTQLTETTTCESVHSLNEEIAKVESLLAAVAMDRKMASRVEDRLRLFSATLHDFLAGIPADISDIDNDLQFESDDELFDILDDEFGANN</sequence>
<evidence type="ECO:0000256" key="2">
    <source>
        <dbReference type="ARBA" id="ARBA00022450"/>
    </source>
</evidence>
<dbReference type="InterPro" id="IPR036736">
    <property type="entry name" value="ACP-like_sf"/>
</dbReference>
<dbReference type="InterPro" id="IPR020806">
    <property type="entry name" value="PKS_PP-bd"/>
</dbReference>
<feature type="domain" description="Ketosynthase family 3 (KS3)" evidence="11">
    <location>
        <begin position="30"/>
        <end position="459"/>
    </location>
</feature>
<dbReference type="CDD" id="cd00833">
    <property type="entry name" value="PKS"/>
    <property type="match status" value="1"/>
</dbReference>
<dbReference type="SUPFAM" id="SSF53901">
    <property type="entry name" value="Thiolase-like"/>
    <property type="match status" value="1"/>
</dbReference>
<dbReference type="InterPro" id="IPR055123">
    <property type="entry name" value="SpnB-like_Rossmann"/>
</dbReference>
<reference evidence="13 14" key="1">
    <citation type="journal article" date="2018" name="Sci. Rep.">
        <title>Extensive genomic diversity among Mycobacterium marinum strains revealed by whole genome sequencing.</title>
        <authorList>
            <person name="Das S."/>
            <person name="Pettersson B.M."/>
            <person name="Behra P.R."/>
            <person name="Mallick A."/>
            <person name="Cheramie M."/>
            <person name="Ramesh M."/>
            <person name="Shirreff L."/>
            <person name="DuCote T."/>
            <person name="Dasgupta S."/>
            <person name="Ennis D.G."/>
            <person name="Kirsebom L.A."/>
        </authorList>
    </citation>
    <scope>NUCLEOTIDE SEQUENCE [LARGE SCALE GENOMIC DNA]</scope>
    <source>
        <strain evidence="13 14">Davis1</strain>
    </source>
</reference>
<dbReference type="InterPro" id="IPR016036">
    <property type="entry name" value="Malonyl_transacylase_ACP-bd"/>
</dbReference>
<proteinExistence type="predicted"/>
<dbReference type="GO" id="GO:0031177">
    <property type="term" value="F:phosphopantetheine binding"/>
    <property type="evidence" value="ECO:0007669"/>
    <property type="project" value="InterPro"/>
</dbReference>
<dbReference type="InterPro" id="IPR014031">
    <property type="entry name" value="Ketoacyl_synth_C"/>
</dbReference>
<dbReference type="PROSITE" id="PS00012">
    <property type="entry name" value="PHOSPHOPANTETHEINE"/>
    <property type="match status" value="1"/>
</dbReference>
<dbReference type="InterPro" id="IPR032821">
    <property type="entry name" value="PKS_assoc"/>
</dbReference>
<dbReference type="InterPro" id="IPR020841">
    <property type="entry name" value="PKS_Beta-ketoAc_synthase_dom"/>
</dbReference>
<feature type="region of interest" description="N-terminal hotdog fold" evidence="9">
    <location>
        <begin position="937"/>
        <end position="1065"/>
    </location>
</feature>
<dbReference type="FunFam" id="3.40.47.10:FF:000019">
    <property type="entry name" value="Polyketide synthase type I"/>
    <property type="match status" value="1"/>
</dbReference>
<dbReference type="GO" id="GO:0047879">
    <property type="term" value="F:erythronolide synthase activity"/>
    <property type="evidence" value="ECO:0007669"/>
    <property type="project" value="UniProtKB-EC"/>
</dbReference>
<dbReference type="InterPro" id="IPR009081">
    <property type="entry name" value="PP-bd_ACP"/>
</dbReference>
<dbReference type="InterPro" id="IPR057326">
    <property type="entry name" value="KR_dom"/>
</dbReference>
<dbReference type="InterPro" id="IPR049552">
    <property type="entry name" value="PKS_DH_N"/>
</dbReference>
<dbReference type="InterPro" id="IPR014043">
    <property type="entry name" value="Acyl_transferase_dom"/>
</dbReference>
<feature type="active site" description="Proton donor; for dehydratase activity" evidence="9">
    <location>
        <position position="1142"/>
    </location>
</feature>
<dbReference type="Gene3D" id="3.40.366.10">
    <property type="entry name" value="Malonyl-Coenzyme A Acyl Carrier Protein, domain 2"/>
    <property type="match status" value="1"/>
</dbReference>
<evidence type="ECO:0000256" key="7">
    <source>
        <dbReference type="ARBA" id="ARBA00023268"/>
    </source>
</evidence>
<dbReference type="InterPro" id="IPR020807">
    <property type="entry name" value="PKS_DH"/>
</dbReference>
<dbReference type="Pfam" id="PF08659">
    <property type="entry name" value="KR"/>
    <property type="match status" value="1"/>
</dbReference>
<dbReference type="Pfam" id="PF00698">
    <property type="entry name" value="Acyl_transf_1"/>
    <property type="match status" value="1"/>
</dbReference>